<reference evidence="1 2" key="1">
    <citation type="journal article" date="2024" name="Proc. Natl. Acad. Sci. U.S.A.">
        <title>The evolutionary genomics of adaptation to stress in wild rhizobium bacteria.</title>
        <authorList>
            <person name="Kehlet-Delgado H."/>
            <person name="Montoya A.P."/>
            <person name="Jensen K.T."/>
            <person name="Wendlandt C.E."/>
            <person name="Dexheimer C."/>
            <person name="Roberts M."/>
            <person name="Torres Martinez L."/>
            <person name="Friesen M.L."/>
            <person name="Griffitts J.S."/>
            <person name="Porter S.S."/>
        </authorList>
    </citation>
    <scope>NUCLEOTIDE SEQUENCE [LARGE SCALE GENOMIC DNA]</scope>
    <source>
        <strain evidence="1 2">M0468</strain>
    </source>
</reference>
<name>A0ACC6SUT3_9HYPH</name>
<dbReference type="Proteomes" id="UP001480082">
    <property type="component" value="Unassembled WGS sequence"/>
</dbReference>
<keyword evidence="1" id="KW-0436">Ligase</keyword>
<comment type="caution">
    <text evidence="1">The sequence shown here is derived from an EMBL/GenBank/DDBJ whole genome shotgun (WGS) entry which is preliminary data.</text>
</comment>
<sequence>MASSLEQYHSKRDFKKTAEPAGKVARGKQDGGIFVVQKHAATRLHYDFRLEYDGVLWSWAVTRGPSLDPHEKRLAVHVEDHPIDYAGFEGTIPKGEYGGGSVLVWDEGTWTPEGDPAKMMAKGHINFELDGHKLRGKWHLVRLRPRPGEKRDNWLLIKSDDAAARPGEDILQDEPKSVKSGLTIEEVGEGKAAKGEKPKVWHSNKPAAGKARTGGKKLDFIEPQLATLERDAPSGQDWLHEVKFDGYRMQAQIAGTDVRLLTRTGLDWTEKFGGEIAAELAALKCSDAILDGEIVVLADSGVSSFALLQQDLSAKRTNRFIYYVFDLMRLDGKDLRREPLVERKQALQALLGQPSDATAVRFSDHFAEPGKIMLEHACRMGLEGVVSKRADAPYRGGRGPTWVKSKCTARQEFVIGGYLPSDKTGRGLRSLLVGYFEDGGLHYAGRVGTGFSTKSANDLKKKLDALKADASPFDAAVPKGKGLVWVKPELVGEVEFRSWTSDRIIRHASFQGLREDKPAEEVVQEKPKATGTGATGTNTATGKSPAKAKPAANSANTAATAAKTTVKLSHPDKLLWPDEKISKQALLDHYALVWPRMKQFVVDRPLSLVRAPDGVGGQRFFQKHASPGMHAKIEKTKNPTDGEEILFVRDFDGIAALVQLGVVEIHIWGCTIDKLEQPDQIVFDLDPDEGVDVKAVREAALDIRGKLDELSLPNFVKTSGGKGFHVVVPLKPSADWAEVKGFAHDFARALEQGAPDRYTATLSKKARTGKIFVDYLRNGSGATTVAPYSSRAKKGATVSMPVTWAEIEAGLPPNAFPIGDKTTLKRLSEADPWVDFFKKGKVLKRG</sequence>
<dbReference type="EC" id="6.5.1.1" evidence="1"/>
<protein>
    <submittedName>
        <fullName evidence="1">DNA ligase D</fullName>
        <ecNumber evidence="1">6.5.1.1</ecNumber>
    </submittedName>
</protein>
<proteinExistence type="predicted"/>
<organism evidence="1 2">
    <name type="scientific">Mesorhizobium australicum</name>
    <dbReference type="NCBI Taxonomy" id="536018"/>
    <lineage>
        <taxon>Bacteria</taxon>
        <taxon>Pseudomonadati</taxon>
        <taxon>Pseudomonadota</taxon>
        <taxon>Alphaproteobacteria</taxon>
        <taxon>Hyphomicrobiales</taxon>
        <taxon>Phyllobacteriaceae</taxon>
        <taxon>Mesorhizobium</taxon>
    </lineage>
</organism>
<accession>A0ACC6SUT3</accession>
<evidence type="ECO:0000313" key="1">
    <source>
        <dbReference type="EMBL" id="MER9283497.1"/>
    </source>
</evidence>
<keyword evidence="2" id="KW-1185">Reference proteome</keyword>
<dbReference type="EMBL" id="JAMYRI010000003">
    <property type="protein sequence ID" value="MER9283497.1"/>
    <property type="molecule type" value="Genomic_DNA"/>
</dbReference>
<gene>
    <name evidence="1" type="primary">ligD</name>
    <name evidence="1" type="ORF">NKI81_05925</name>
</gene>
<evidence type="ECO:0000313" key="2">
    <source>
        <dbReference type="Proteomes" id="UP001480082"/>
    </source>
</evidence>